<sequence length="400" mass="41982">MFLFAGVGCSEASKTVSNTVTKTTESTKETSKETVADTKDTTTKEAEKTNTALGQLKLHFIDVGQADSILIQNGDKSMLIDAGNNPDGDDVVNYIKGLGIKKLDVVVGTHAHEDHIGGMDTVIKSFDIGQIIMPKAGNTTKTFEDVLTAIANKGLKITSPVPGNEIKLNSATAKIVAPNGSEYKDLNDSSVAIKLTFGENSFMLMGDAEAVSEKEILAKGFDIKADLLKVGHHGSSSSTTQEFLNAVNPKYAVISVGKENDYGHPHKSTMDKLKAKGIKVYRTDELGTIVATSDGKSITFNTKEGSYNYAGLGTSASSGSNSSSGSTAAKSTAPASTPTPAPAVTKSSSDDRIAYYVPAGKSYHFNKSCSTLARSKAILSGKLSDVIALGKSDPCDKCAK</sequence>
<dbReference type="EMBL" id="JAESWC010000002">
    <property type="protein sequence ID" value="MBL4935578.1"/>
    <property type="molecule type" value="Genomic_DNA"/>
</dbReference>
<accession>A0ABS1T899</accession>
<evidence type="ECO:0000259" key="2">
    <source>
        <dbReference type="SMART" id="SM00849"/>
    </source>
</evidence>
<keyword evidence="4" id="KW-1185">Reference proteome</keyword>
<dbReference type="Pfam" id="PF00753">
    <property type="entry name" value="Lactamase_B"/>
    <property type="match status" value="1"/>
</dbReference>
<dbReference type="InterPro" id="IPR001279">
    <property type="entry name" value="Metallo-B-lactamas"/>
</dbReference>
<dbReference type="PANTHER" id="PTHR30619">
    <property type="entry name" value="DNA INTERNALIZATION/COMPETENCE PROTEIN COMEC/REC2"/>
    <property type="match status" value="1"/>
</dbReference>
<dbReference type="Gene3D" id="3.60.15.10">
    <property type="entry name" value="Ribonuclease Z/Hydroxyacylglutathione hydrolase-like"/>
    <property type="match status" value="1"/>
</dbReference>
<reference evidence="3 4" key="1">
    <citation type="submission" date="2021-01" db="EMBL/GenBank/DDBJ databases">
        <title>Genome public.</title>
        <authorList>
            <person name="Liu C."/>
            <person name="Sun Q."/>
        </authorList>
    </citation>
    <scope>NUCLEOTIDE SEQUENCE [LARGE SCALE GENOMIC DNA]</scope>
    <source>
        <strain evidence="3 4">YIM B02515</strain>
    </source>
</reference>
<dbReference type="CDD" id="cd07731">
    <property type="entry name" value="ComA-like_MBL-fold"/>
    <property type="match status" value="1"/>
</dbReference>
<dbReference type="PANTHER" id="PTHR30619:SF7">
    <property type="entry name" value="BETA-LACTAMASE DOMAIN PROTEIN"/>
    <property type="match status" value="1"/>
</dbReference>
<evidence type="ECO:0000313" key="3">
    <source>
        <dbReference type="EMBL" id="MBL4935578.1"/>
    </source>
</evidence>
<dbReference type="InterPro" id="IPR036866">
    <property type="entry name" value="RibonucZ/Hydroxyglut_hydro"/>
</dbReference>
<dbReference type="SUPFAM" id="SSF56281">
    <property type="entry name" value="Metallo-hydrolase/oxidoreductase"/>
    <property type="match status" value="1"/>
</dbReference>
<gene>
    <name evidence="3" type="ORF">JK636_07370</name>
</gene>
<proteinExistence type="predicted"/>
<protein>
    <submittedName>
        <fullName evidence="3">MBL fold metallo-hydrolase</fullName>
    </submittedName>
</protein>
<feature type="compositionally biased region" description="Basic and acidic residues" evidence="1">
    <location>
        <begin position="25"/>
        <end position="42"/>
    </location>
</feature>
<feature type="region of interest" description="Disordered" evidence="1">
    <location>
        <begin position="316"/>
        <end position="347"/>
    </location>
</feature>
<dbReference type="SMART" id="SM00849">
    <property type="entry name" value="Lactamase_B"/>
    <property type="match status" value="1"/>
</dbReference>
<feature type="region of interest" description="Disordered" evidence="1">
    <location>
        <begin position="20"/>
        <end position="42"/>
    </location>
</feature>
<dbReference type="Proteomes" id="UP000632377">
    <property type="component" value="Unassembled WGS sequence"/>
</dbReference>
<name>A0ABS1T899_9CLOT</name>
<feature type="domain" description="Metallo-beta-lactamase" evidence="2">
    <location>
        <begin position="65"/>
        <end position="258"/>
    </location>
</feature>
<dbReference type="InterPro" id="IPR052159">
    <property type="entry name" value="Competence_DNA_uptake"/>
</dbReference>
<evidence type="ECO:0000313" key="4">
    <source>
        <dbReference type="Proteomes" id="UP000632377"/>
    </source>
</evidence>
<comment type="caution">
    <text evidence="3">The sequence shown here is derived from an EMBL/GenBank/DDBJ whole genome shotgun (WGS) entry which is preliminary data.</text>
</comment>
<dbReference type="InterPro" id="IPR035681">
    <property type="entry name" value="ComA-like_MBL"/>
</dbReference>
<organism evidence="3 4">
    <name type="scientific">Clostridium rhizosphaerae</name>
    <dbReference type="NCBI Taxonomy" id="2803861"/>
    <lineage>
        <taxon>Bacteria</taxon>
        <taxon>Bacillati</taxon>
        <taxon>Bacillota</taxon>
        <taxon>Clostridia</taxon>
        <taxon>Eubacteriales</taxon>
        <taxon>Clostridiaceae</taxon>
        <taxon>Clostridium</taxon>
    </lineage>
</organism>
<evidence type="ECO:0000256" key="1">
    <source>
        <dbReference type="SAM" id="MobiDB-lite"/>
    </source>
</evidence>